<sequence>MGKRQVKPDKQAPKRVVSDREHQKSKERASKYRKADEKARRRQWDPPRQVVDVSPEPKSNGTDCSDDTHHALTSAELFALGVLTEIGAGSAEDDAKICALMEEHVIAVNACMPGDNCSGTPPNDINSIIAMGDQLSSRSSGATPSANSSTEAIQRFRMDSFQESVNIYDDIHQESAWHTGPLPPYVSPSVQSRQHYLLREVGKVGPLTTVQRYQMHVQRLSEPVTEKRARKWLKANPEPLTPMRSTISWERACVIDAWQSHPGFLTDWDIETRREFAEAALQIRIL</sequence>
<feature type="compositionally biased region" description="Basic and acidic residues" evidence="1">
    <location>
        <begin position="1"/>
        <end position="45"/>
    </location>
</feature>
<dbReference type="EMBL" id="JARKIF010000011">
    <property type="protein sequence ID" value="KAJ7627447.1"/>
    <property type="molecule type" value="Genomic_DNA"/>
</dbReference>
<reference evidence="2" key="1">
    <citation type="submission" date="2023-03" db="EMBL/GenBank/DDBJ databases">
        <title>Massive genome expansion in bonnet fungi (Mycena s.s.) driven by repeated elements and novel gene families across ecological guilds.</title>
        <authorList>
            <consortium name="Lawrence Berkeley National Laboratory"/>
            <person name="Harder C.B."/>
            <person name="Miyauchi S."/>
            <person name="Viragh M."/>
            <person name="Kuo A."/>
            <person name="Thoen E."/>
            <person name="Andreopoulos B."/>
            <person name="Lu D."/>
            <person name="Skrede I."/>
            <person name="Drula E."/>
            <person name="Henrissat B."/>
            <person name="Morin E."/>
            <person name="Kohler A."/>
            <person name="Barry K."/>
            <person name="LaButti K."/>
            <person name="Morin E."/>
            <person name="Salamov A."/>
            <person name="Lipzen A."/>
            <person name="Mereny Z."/>
            <person name="Hegedus B."/>
            <person name="Baldrian P."/>
            <person name="Stursova M."/>
            <person name="Weitz H."/>
            <person name="Taylor A."/>
            <person name="Grigoriev I.V."/>
            <person name="Nagy L.G."/>
            <person name="Martin F."/>
            <person name="Kauserud H."/>
        </authorList>
    </citation>
    <scope>NUCLEOTIDE SEQUENCE</scope>
    <source>
        <strain evidence="2">9284</strain>
    </source>
</reference>
<keyword evidence="3" id="KW-1185">Reference proteome</keyword>
<dbReference type="AlphaFoldDB" id="A0AAD7BQR8"/>
<protein>
    <submittedName>
        <fullName evidence="2">Uncharacterized protein</fullName>
    </submittedName>
</protein>
<evidence type="ECO:0000256" key="1">
    <source>
        <dbReference type="SAM" id="MobiDB-lite"/>
    </source>
</evidence>
<feature type="region of interest" description="Disordered" evidence="1">
    <location>
        <begin position="1"/>
        <end position="68"/>
    </location>
</feature>
<organism evidence="2 3">
    <name type="scientific">Roridomyces roridus</name>
    <dbReference type="NCBI Taxonomy" id="1738132"/>
    <lineage>
        <taxon>Eukaryota</taxon>
        <taxon>Fungi</taxon>
        <taxon>Dikarya</taxon>
        <taxon>Basidiomycota</taxon>
        <taxon>Agaricomycotina</taxon>
        <taxon>Agaricomycetes</taxon>
        <taxon>Agaricomycetidae</taxon>
        <taxon>Agaricales</taxon>
        <taxon>Marasmiineae</taxon>
        <taxon>Mycenaceae</taxon>
        <taxon>Roridomyces</taxon>
    </lineage>
</organism>
<evidence type="ECO:0000313" key="2">
    <source>
        <dbReference type="EMBL" id="KAJ7627447.1"/>
    </source>
</evidence>
<comment type="caution">
    <text evidence="2">The sequence shown here is derived from an EMBL/GenBank/DDBJ whole genome shotgun (WGS) entry which is preliminary data.</text>
</comment>
<gene>
    <name evidence="2" type="ORF">FB45DRAFT_868665</name>
</gene>
<proteinExistence type="predicted"/>
<dbReference type="Proteomes" id="UP001221142">
    <property type="component" value="Unassembled WGS sequence"/>
</dbReference>
<evidence type="ECO:0000313" key="3">
    <source>
        <dbReference type="Proteomes" id="UP001221142"/>
    </source>
</evidence>
<accession>A0AAD7BQR8</accession>
<name>A0AAD7BQR8_9AGAR</name>